<feature type="compositionally biased region" description="Polar residues" evidence="1">
    <location>
        <begin position="1"/>
        <end position="10"/>
    </location>
</feature>
<accession>A0A284QWJ6</accession>
<feature type="compositionally biased region" description="Polar residues" evidence="1">
    <location>
        <begin position="501"/>
        <end position="510"/>
    </location>
</feature>
<feature type="compositionally biased region" description="Polar residues" evidence="1">
    <location>
        <begin position="448"/>
        <end position="462"/>
    </location>
</feature>
<dbReference type="STRING" id="47428.A0A284QWJ6"/>
<proteinExistence type="predicted"/>
<feature type="compositionally biased region" description="Low complexity" evidence="1">
    <location>
        <begin position="357"/>
        <end position="368"/>
    </location>
</feature>
<dbReference type="EMBL" id="FUEG01000002">
    <property type="protein sequence ID" value="SJL00833.1"/>
    <property type="molecule type" value="Genomic_DNA"/>
</dbReference>
<feature type="region of interest" description="Disordered" evidence="1">
    <location>
        <begin position="1"/>
        <end position="20"/>
    </location>
</feature>
<gene>
    <name evidence="2" type="ORF">ARMOST_04147</name>
</gene>
<reference evidence="3" key="1">
    <citation type="journal article" date="2017" name="Nat. Ecol. Evol.">
        <title>Genome expansion and lineage-specific genetic innovations in the forest pathogenic fungi Armillaria.</title>
        <authorList>
            <person name="Sipos G."/>
            <person name="Prasanna A.N."/>
            <person name="Walter M.C."/>
            <person name="O'Connor E."/>
            <person name="Balint B."/>
            <person name="Krizsan K."/>
            <person name="Kiss B."/>
            <person name="Hess J."/>
            <person name="Varga T."/>
            <person name="Slot J."/>
            <person name="Riley R."/>
            <person name="Boka B."/>
            <person name="Rigling D."/>
            <person name="Barry K."/>
            <person name="Lee J."/>
            <person name="Mihaltcheva S."/>
            <person name="LaButti K."/>
            <person name="Lipzen A."/>
            <person name="Waldron R."/>
            <person name="Moloney N.M."/>
            <person name="Sperisen C."/>
            <person name="Kredics L."/>
            <person name="Vagvoelgyi C."/>
            <person name="Patrignani A."/>
            <person name="Fitzpatrick D."/>
            <person name="Nagy I."/>
            <person name="Doyle S."/>
            <person name="Anderson J.B."/>
            <person name="Grigoriev I.V."/>
            <person name="Gueldener U."/>
            <person name="Muensterkoetter M."/>
            <person name="Nagy L.G."/>
        </authorList>
    </citation>
    <scope>NUCLEOTIDE SEQUENCE [LARGE SCALE GENOMIC DNA]</scope>
    <source>
        <strain evidence="3">C18/9</strain>
    </source>
</reference>
<dbReference type="OrthoDB" id="3048335at2759"/>
<feature type="compositionally biased region" description="Low complexity" evidence="1">
    <location>
        <begin position="737"/>
        <end position="752"/>
    </location>
</feature>
<dbReference type="Proteomes" id="UP000219338">
    <property type="component" value="Unassembled WGS sequence"/>
</dbReference>
<feature type="compositionally biased region" description="Polar residues" evidence="1">
    <location>
        <begin position="475"/>
        <end position="494"/>
    </location>
</feature>
<evidence type="ECO:0000256" key="1">
    <source>
        <dbReference type="SAM" id="MobiDB-lite"/>
    </source>
</evidence>
<feature type="region of interest" description="Disordered" evidence="1">
    <location>
        <begin position="347"/>
        <end position="526"/>
    </location>
</feature>
<feature type="compositionally biased region" description="Polar residues" evidence="1">
    <location>
        <begin position="387"/>
        <end position="402"/>
    </location>
</feature>
<dbReference type="AlphaFoldDB" id="A0A284QWJ6"/>
<organism evidence="2 3">
    <name type="scientific">Armillaria ostoyae</name>
    <name type="common">Armillaria root rot fungus</name>
    <dbReference type="NCBI Taxonomy" id="47428"/>
    <lineage>
        <taxon>Eukaryota</taxon>
        <taxon>Fungi</taxon>
        <taxon>Dikarya</taxon>
        <taxon>Basidiomycota</taxon>
        <taxon>Agaricomycotina</taxon>
        <taxon>Agaricomycetes</taxon>
        <taxon>Agaricomycetidae</taxon>
        <taxon>Agaricales</taxon>
        <taxon>Marasmiineae</taxon>
        <taxon>Physalacriaceae</taxon>
        <taxon>Armillaria</taxon>
    </lineage>
</organism>
<name>A0A284QWJ6_ARMOS</name>
<feature type="region of interest" description="Disordered" evidence="1">
    <location>
        <begin position="317"/>
        <end position="336"/>
    </location>
</feature>
<feature type="compositionally biased region" description="Polar residues" evidence="1">
    <location>
        <begin position="320"/>
        <end position="333"/>
    </location>
</feature>
<keyword evidence="3" id="KW-1185">Reference proteome</keyword>
<sequence>MSQAMKNTGGSPKKKHGKPTWAVGSCQPFLESQEEDWKTYAKAWKAGDFYELMAKLYIIKYDGIPSSSDLADVNPNLPTDEEVAAWDAAQKEEEKLLMPEELEEKQVEARKTLLYWKSRMGSWYNWHYNGVQKQDQSQMGAIFDAAIEQAKKPRRAQHIHVYSDIFYDSVIKPEIQRELDLKQWKGTRFELMKTVTRRCWGRETEAVKRLVADRVEQNRRRDLMCSIRSALTQGGNYVQVIADTLKDRFRLHASILLVGPIGERGGVIEVRSVHSGTTATGLTWPKSDPQGFLAVEKSLIKFGLKAFSSAECSSRALKGTGNTLDQNAGTINDNDTDTEMLALTPQEPVNDILPKGSVSTSTSPTLTSKDAESPRPGPSMVVGDSMATGSSSSFIASPTAQTPPIAGKKNAEPSTPSANPLTAKPLASQDGEPTGIDPSGYSGPLVTKPSTSQDGKSSSSAGIDSPGHNGPLATKPSTSQDGESPSSASVNPPHSTGHPATPNTPLNTAGLNFGADLTDGDNKDSEMIPMSEEACADLWISVDRGGWYSELSKAFNALCRGRAWDLLWTRATDSLIVFERRCGFQEKGKGLPAKLRPPFIHQFMKEHRWWDKQRDVGDLKELNKAWWAWWGSFQPAERSQGSFAFKKSQNVNWSGLERCHGGTGFMLVMGSLLWWGEAIHKDEERGEDWWNWRMALEEFTWALKHIIRTATPNETHVPKKRKRSQIAEEDHDTDAASGSSKKVSLISSCMPL</sequence>
<evidence type="ECO:0000313" key="2">
    <source>
        <dbReference type="EMBL" id="SJL00833.1"/>
    </source>
</evidence>
<protein>
    <submittedName>
        <fullName evidence="2">Uncharacterized protein</fullName>
    </submittedName>
</protein>
<evidence type="ECO:0000313" key="3">
    <source>
        <dbReference type="Proteomes" id="UP000219338"/>
    </source>
</evidence>
<feature type="region of interest" description="Disordered" evidence="1">
    <location>
        <begin position="714"/>
        <end position="752"/>
    </location>
</feature>